<protein>
    <submittedName>
        <fullName evidence="2">Uncharacterized protein</fullName>
    </submittedName>
</protein>
<name>A0ABV0YVP9_9TELE</name>
<sequence>MCTQKNTHTHAPNTKTYNNGYCTPTHTPHTYSIPPGPGADTPWGNQPPDPGVVPFPPGWRQADRQAPGAGVPHHAPCNHTNTPQKSHRMKHWRKATTALQGPGTPPTPHPNPRGAP</sequence>
<dbReference type="EMBL" id="JAHRIP010043462">
    <property type="protein sequence ID" value="MEQ2297632.1"/>
    <property type="molecule type" value="Genomic_DNA"/>
</dbReference>
<feature type="non-terminal residue" evidence="2">
    <location>
        <position position="116"/>
    </location>
</feature>
<proteinExistence type="predicted"/>
<feature type="region of interest" description="Disordered" evidence="1">
    <location>
        <begin position="31"/>
        <end position="116"/>
    </location>
</feature>
<reference evidence="2 3" key="1">
    <citation type="submission" date="2021-06" db="EMBL/GenBank/DDBJ databases">
        <authorList>
            <person name="Palmer J.M."/>
        </authorList>
    </citation>
    <scope>NUCLEOTIDE SEQUENCE [LARGE SCALE GENOMIC DNA]</scope>
    <source>
        <strain evidence="2 3">AS_MEX2019</strain>
        <tissue evidence="2">Muscle</tissue>
    </source>
</reference>
<comment type="caution">
    <text evidence="2">The sequence shown here is derived from an EMBL/GenBank/DDBJ whole genome shotgun (WGS) entry which is preliminary data.</text>
</comment>
<accession>A0ABV0YVP9</accession>
<keyword evidence="3" id="KW-1185">Reference proteome</keyword>
<evidence type="ECO:0000256" key="1">
    <source>
        <dbReference type="SAM" id="MobiDB-lite"/>
    </source>
</evidence>
<evidence type="ECO:0000313" key="3">
    <source>
        <dbReference type="Proteomes" id="UP001469553"/>
    </source>
</evidence>
<feature type="compositionally biased region" description="Pro residues" evidence="1">
    <location>
        <begin position="45"/>
        <end position="57"/>
    </location>
</feature>
<gene>
    <name evidence="2" type="ORF">AMECASPLE_036570</name>
</gene>
<feature type="compositionally biased region" description="Basic residues" evidence="1">
    <location>
        <begin position="85"/>
        <end position="94"/>
    </location>
</feature>
<feature type="compositionally biased region" description="Pro residues" evidence="1">
    <location>
        <begin position="103"/>
        <end position="116"/>
    </location>
</feature>
<evidence type="ECO:0000313" key="2">
    <source>
        <dbReference type="EMBL" id="MEQ2297632.1"/>
    </source>
</evidence>
<organism evidence="2 3">
    <name type="scientific">Ameca splendens</name>
    <dbReference type="NCBI Taxonomy" id="208324"/>
    <lineage>
        <taxon>Eukaryota</taxon>
        <taxon>Metazoa</taxon>
        <taxon>Chordata</taxon>
        <taxon>Craniata</taxon>
        <taxon>Vertebrata</taxon>
        <taxon>Euteleostomi</taxon>
        <taxon>Actinopterygii</taxon>
        <taxon>Neopterygii</taxon>
        <taxon>Teleostei</taxon>
        <taxon>Neoteleostei</taxon>
        <taxon>Acanthomorphata</taxon>
        <taxon>Ovalentaria</taxon>
        <taxon>Atherinomorphae</taxon>
        <taxon>Cyprinodontiformes</taxon>
        <taxon>Goodeidae</taxon>
        <taxon>Ameca</taxon>
    </lineage>
</organism>
<dbReference type="Proteomes" id="UP001469553">
    <property type="component" value="Unassembled WGS sequence"/>
</dbReference>